<dbReference type="PANTHER" id="PTHR11985:SF15">
    <property type="entry name" value="GLYCEROL-3-PHOSPHATE DEHYDROGENASE, MITOCHONDRIAL"/>
    <property type="match status" value="1"/>
</dbReference>
<dbReference type="Gene3D" id="3.50.50.60">
    <property type="entry name" value="FAD/NAD(P)-binding domain"/>
    <property type="match status" value="1"/>
</dbReference>
<dbReference type="AlphaFoldDB" id="V5AUH1"/>
<dbReference type="InterPro" id="IPR000447">
    <property type="entry name" value="G3P_DH_FAD-dep"/>
</dbReference>
<dbReference type="Proteomes" id="UP000017861">
    <property type="component" value="Unassembled WGS sequence"/>
</dbReference>
<organism evidence="11 12">
    <name type="scientific">Trypanosoma cruzi Dm28c</name>
    <dbReference type="NCBI Taxonomy" id="1416333"/>
    <lineage>
        <taxon>Eukaryota</taxon>
        <taxon>Discoba</taxon>
        <taxon>Euglenozoa</taxon>
        <taxon>Kinetoplastea</taxon>
        <taxon>Metakinetoplastina</taxon>
        <taxon>Trypanosomatida</taxon>
        <taxon>Trypanosomatidae</taxon>
        <taxon>Trypanosoma</taxon>
        <taxon>Schizotrypanum</taxon>
    </lineage>
</organism>
<dbReference type="Gene3D" id="1.10.8.870">
    <property type="entry name" value="Alpha-glycerophosphate oxidase, cap domain"/>
    <property type="match status" value="1"/>
</dbReference>
<dbReference type="EC" id="1.1.5.3" evidence="3 7"/>
<evidence type="ECO:0000259" key="10">
    <source>
        <dbReference type="Pfam" id="PF16901"/>
    </source>
</evidence>
<evidence type="ECO:0000256" key="6">
    <source>
        <dbReference type="ARBA" id="ARBA00023002"/>
    </source>
</evidence>
<evidence type="ECO:0000256" key="2">
    <source>
        <dbReference type="ARBA" id="ARBA00007330"/>
    </source>
</evidence>
<keyword evidence="5" id="KW-0274">FAD</keyword>
<reference evidence="11 12" key="1">
    <citation type="journal article" date="2014" name="Genome Announc.">
        <title>Trypanosoma cruzi Clone Dm28c Draft Genome Sequence.</title>
        <authorList>
            <person name="Grisard E.C."/>
            <person name="Teixeira S.M."/>
            <person name="de Almeida L.G."/>
            <person name="Stoco P.H."/>
            <person name="Gerber A.L."/>
            <person name="Talavera-Lopez C."/>
            <person name="Lima O.C."/>
            <person name="Andersson B."/>
            <person name="de Vasconcelos A.T."/>
        </authorList>
    </citation>
    <scope>NUCLEOTIDE SEQUENCE [LARGE SCALE GENOMIC DNA]</scope>
    <source>
        <strain evidence="11 12">Dm28c</strain>
    </source>
</reference>
<dbReference type="GO" id="GO:0005739">
    <property type="term" value="C:mitochondrion"/>
    <property type="evidence" value="ECO:0007669"/>
    <property type="project" value="TreeGrafter"/>
</dbReference>
<evidence type="ECO:0000256" key="8">
    <source>
        <dbReference type="SAM" id="Phobius"/>
    </source>
</evidence>
<dbReference type="SUPFAM" id="SSF51905">
    <property type="entry name" value="FAD/NAD(P)-binding domain"/>
    <property type="match status" value="1"/>
</dbReference>
<comment type="cofactor">
    <cofactor evidence="1 7">
        <name>FAD</name>
        <dbReference type="ChEBI" id="CHEBI:57692"/>
    </cofactor>
</comment>
<evidence type="ECO:0000256" key="5">
    <source>
        <dbReference type="ARBA" id="ARBA00022827"/>
    </source>
</evidence>
<keyword evidence="4 7" id="KW-0285">Flavoprotein</keyword>
<name>V5AUH1_TRYCR</name>
<keyword evidence="6 7" id="KW-0560">Oxidoreductase</keyword>
<dbReference type="PANTHER" id="PTHR11985">
    <property type="entry name" value="GLYCEROL-3-PHOSPHATE DEHYDROGENASE"/>
    <property type="match status" value="1"/>
</dbReference>
<feature type="domain" description="FAD dependent oxidoreductase" evidence="9">
    <location>
        <begin position="158"/>
        <end position="492"/>
    </location>
</feature>
<evidence type="ECO:0000256" key="1">
    <source>
        <dbReference type="ARBA" id="ARBA00001974"/>
    </source>
</evidence>
<keyword evidence="8" id="KW-0472">Membrane</keyword>
<feature type="domain" description="Alpha-glycerophosphate oxidase C-terminal" evidence="10">
    <location>
        <begin position="556"/>
        <end position="675"/>
    </location>
</feature>
<keyword evidence="8" id="KW-0812">Transmembrane</keyword>
<evidence type="ECO:0000256" key="3">
    <source>
        <dbReference type="ARBA" id="ARBA00013029"/>
    </source>
</evidence>
<sequence>MRLGIGLSLTWTFDSTSSLTSPFAAGEGELVFFFFYCIFLVLYFSLLLQCYCFLFVRFSSLAFIVISLTSAHAHENKRRLSPRQFISIKIMVSAARKCLGAATAAVAGFIGFSYTNPSWTRRRFDSRKTLPPLCTENPSREECLTRFKAFDSPETPMDVLIVGGGSVGVGSALDAVTRGLSVGLVEMNDYASGTSSRSTKLIHGGIRYLEKAVFHLDVQQLKLVAEALRERTIMIHQAPHLCHEIPTMIPCYDPIDFIMFWCGAKLYDLIAMWERGTLKYSGFLTPYDTMKKFPQIRYANKKGELLCGSVQYYDGQMDDSRLCLSAAMTAASHGAATANYAKVEKMEIVQNTAGEKVVKSVVKDRVKQHKFTVYSRTVLNAGGPFSEEVQKLMEDKNTLSIVPSSGTHIVIEPKYCPKEGATVFPSTDGRVVFGVSWLGGCIVGTTDKKCEVTEDVRPSEADVRFLLDSMEDYVGKVPREAVLSAWSGIRPLATLNGGSETSTQNMVREHMIAVDKDRLILSVTGGKWTTYRKIAQDAVDSLRDTLLKDRIPFKPCVTEEIQLIGAHNMASVPAAAPSDIPEDVHRHWRSQYGDRYNVLLEMVRRNPAALKKLHPDEPIVEAEVIYAAQREHCERVQDFIARRTRLSFLNVDHAKAIIPEVTRVMAETKRWGRSKKNEELANAFASLDSFRAN</sequence>
<evidence type="ECO:0000259" key="9">
    <source>
        <dbReference type="Pfam" id="PF01266"/>
    </source>
</evidence>
<dbReference type="Gene3D" id="3.30.9.10">
    <property type="entry name" value="D-Amino Acid Oxidase, subunit A, domain 2"/>
    <property type="match status" value="1"/>
</dbReference>
<dbReference type="VEuPathDB" id="TriTrypDB:TCDM_07435"/>
<dbReference type="InterPro" id="IPR036188">
    <property type="entry name" value="FAD/NAD-bd_sf"/>
</dbReference>
<evidence type="ECO:0000256" key="4">
    <source>
        <dbReference type="ARBA" id="ARBA00022630"/>
    </source>
</evidence>
<feature type="transmembrane region" description="Helical" evidence="8">
    <location>
        <begin position="94"/>
        <end position="114"/>
    </location>
</feature>
<dbReference type="PROSITE" id="PS00978">
    <property type="entry name" value="FAD_G3PDH_2"/>
    <property type="match status" value="1"/>
</dbReference>
<dbReference type="PRINTS" id="PR01001">
    <property type="entry name" value="FADG3PDH"/>
</dbReference>
<evidence type="ECO:0000256" key="7">
    <source>
        <dbReference type="RuleBase" id="RU361217"/>
    </source>
</evidence>
<comment type="similarity">
    <text evidence="2 7">Belongs to the FAD-dependent glycerol-3-phosphate dehydrogenase family.</text>
</comment>
<dbReference type="InterPro" id="IPR031656">
    <property type="entry name" value="DAO_C"/>
</dbReference>
<proteinExistence type="inferred from homology"/>
<evidence type="ECO:0000313" key="12">
    <source>
        <dbReference type="Proteomes" id="UP000017861"/>
    </source>
</evidence>
<dbReference type="EMBL" id="AYLP01000089">
    <property type="protein sequence ID" value="ESS64455.1"/>
    <property type="molecule type" value="Genomic_DNA"/>
</dbReference>
<dbReference type="SUPFAM" id="SSF54373">
    <property type="entry name" value="FAD-linked reductases, C-terminal domain"/>
    <property type="match status" value="1"/>
</dbReference>
<evidence type="ECO:0000313" key="11">
    <source>
        <dbReference type="EMBL" id="ESS64455.1"/>
    </source>
</evidence>
<dbReference type="GO" id="GO:0006072">
    <property type="term" value="P:glycerol-3-phosphate metabolic process"/>
    <property type="evidence" value="ECO:0007669"/>
    <property type="project" value="UniProtKB-UniRule"/>
</dbReference>
<comment type="catalytic activity">
    <reaction evidence="7">
        <text>a quinone + sn-glycerol 3-phosphate = dihydroxyacetone phosphate + a quinol</text>
        <dbReference type="Rhea" id="RHEA:18977"/>
        <dbReference type="ChEBI" id="CHEBI:24646"/>
        <dbReference type="ChEBI" id="CHEBI:57597"/>
        <dbReference type="ChEBI" id="CHEBI:57642"/>
        <dbReference type="ChEBI" id="CHEBI:132124"/>
        <dbReference type="EC" id="1.1.5.3"/>
    </reaction>
</comment>
<keyword evidence="8" id="KW-1133">Transmembrane helix</keyword>
<feature type="transmembrane region" description="Helical" evidence="8">
    <location>
        <begin position="30"/>
        <end position="48"/>
    </location>
</feature>
<dbReference type="Pfam" id="PF16901">
    <property type="entry name" value="DAO_C"/>
    <property type="match status" value="1"/>
</dbReference>
<dbReference type="Pfam" id="PF01266">
    <property type="entry name" value="DAO"/>
    <property type="match status" value="1"/>
</dbReference>
<dbReference type="InterPro" id="IPR038299">
    <property type="entry name" value="DAO_C_sf"/>
</dbReference>
<gene>
    <name evidence="11" type="ORF">TCDM_07435</name>
</gene>
<comment type="caution">
    <text evidence="11">The sequence shown here is derived from an EMBL/GenBank/DDBJ whole genome shotgun (WGS) entry which is preliminary data.</text>
</comment>
<dbReference type="GO" id="GO:0004368">
    <property type="term" value="F:glycerol-3-phosphate dehydrogenase (quinone) activity"/>
    <property type="evidence" value="ECO:0007669"/>
    <property type="project" value="UniProtKB-EC"/>
</dbReference>
<accession>V5AUH1</accession>
<dbReference type="PROSITE" id="PS00977">
    <property type="entry name" value="FAD_G3PDH_1"/>
    <property type="match status" value="1"/>
</dbReference>
<dbReference type="InterPro" id="IPR006076">
    <property type="entry name" value="FAD-dep_OxRdtase"/>
</dbReference>
<protein>
    <recommendedName>
        <fullName evidence="3 7">Glycerol-3-phosphate dehydrogenase</fullName>
        <ecNumber evidence="3 7">1.1.5.3</ecNumber>
    </recommendedName>
</protein>
<dbReference type="OrthoDB" id="264015at2759"/>